<dbReference type="EMBL" id="SHLY01000001">
    <property type="protein sequence ID" value="TAA47761.1"/>
    <property type="molecule type" value="Genomic_DNA"/>
</dbReference>
<evidence type="ECO:0000313" key="2">
    <source>
        <dbReference type="EMBL" id="TAA47761.1"/>
    </source>
</evidence>
<name>A0ABY1WT52_9GAMM</name>
<dbReference type="Pfam" id="PF10082">
    <property type="entry name" value="BBP2_2"/>
    <property type="match status" value="1"/>
</dbReference>
<gene>
    <name evidence="2" type="ORF">EXY25_00480</name>
</gene>
<evidence type="ECO:0000313" key="3">
    <source>
        <dbReference type="Proteomes" id="UP000292544"/>
    </source>
</evidence>
<protein>
    <recommendedName>
        <fullName evidence="4">Outer membrane beta-barrel protein</fullName>
    </recommendedName>
</protein>
<proteinExistence type="predicted"/>
<comment type="caution">
    <text evidence="2">The sequence shown here is derived from an EMBL/GenBank/DDBJ whole genome shotgun (WGS) entry which is preliminary data.</text>
</comment>
<keyword evidence="3" id="KW-1185">Reference proteome</keyword>
<dbReference type="RefSeq" id="WP_130565324.1">
    <property type="nucleotide sequence ID" value="NZ_SHLY01000001.1"/>
</dbReference>
<dbReference type="Proteomes" id="UP000292544">
    <property type="component" value="Unassembled WGS sequence"/>
</dbReference>
<organism evidence="2 3">
    <name type="scientific">Corallincola spongiicola</name>
    <dbReference type="NCBI Taxonomy" id="2520508"/>
    <lineage>
        <taxon>Bacteria</taxon>
        <taxon>Pseudomonadati</taxon>
        <taxon>Pseudomonadota</taxon>
        <taxon>Gammaproteobacteria</taxon>
        <taxon>Alteromonadales</taxon>
        <taxon>Psychromonadaceae</taxon>
        <taxon>Corallincola</taxon>
    </lineage>
</organism>
<accession>A0ABY1WT52</accession>
<feature type="chain" id="PRO_5047428708" description="Outer membrane beta-barrel protein" evidence="1">
    <location>
        <begin position="26"/>
        <end position="401"/>
    </location>
</feature>
<evidence type="ECO:0000256" key="1">
    <source>
        <dbReference type="SAM" id="SignalP"/>
    </source>
</evidence>
<feature type="signal peptide" evidence="1">
    <location>
        <begin position="1"/>
        <end position="25"/>
    </location>
</feature>
<sequence>MLKSKTKIALATATVISSFIPSVQSAEFDPAPYKMESGLVLTPVLETSVGYDDNVTNSDADEKDSMFTVISPSATLAGGSEVSNAVLEYGFDAGWYIDSSDDDYVDHSLKGGVHHEFTAKYRVDFDASYQRTHDARGTGISEGNEGLFDDVTKYDIYRAGGVIGVGAQSSTLKFDVRSLYEKKEYRNFDDVTQYRDFDSIEFGATSYWTIMPKTDLLFDVGYETIEYDNTEPGASSRDSDVLTVLGGVKWDITGKTDGQARIGWQDKDFDEDGREDFDGISWDVSLTWQPKQYSLFTIMTGRSAKDPDTFGDYVKETTAKGSWRHKWLERFTTDVALQYIDESYTGLDRDDEYWEASLAAIYDFRRWVRIKAEYVWSDQDSNIDSVTYDKNVFLMSVQVSL</sequence>
<evidence type="ECO:0008006" key="4">
    <source>
        <dbReference type="Google" id="ProtNLM"/>
    </source>
</evidence>
<reference evidence="3" key="1">
    <citation type="submission" date="2019-02" db="EMBL/GenBank/DDBJ databases">
        <title>Draft genome sequence of Muricauda sp. 176CP4-71.</title>
        <authorList>
            <person name="Park J.-S."/>
        </authorList>
    </citation>
    <scope>NUCLEOTIDE SEQUENCE [LARGE SCALE GENOMIC DNA]</scope>
    <source>
        <strain evidence="3">176GS2-150</strain>
    </source>
</reference>
<dbReference type="SUPFAM" id="SSF56935">
    <property type="entry name" value="Porins"/>
    <property type="match status" value="1"/>
</dbReference>
<keyword evidence="1" id="KW-0732">Signal</keyword>
<dbReference type="InterPro" id="IPR018759">
    <property type="entry name" value="BBP2_2"/>
</dbReference>